<dbReference type="AlphaFoldDB" id="A0A392UB13"/>
<keyword evidence="2" id="KW-1185">Reference proteome</keyword>
<dbReference type="Proteomes" id="UP000265520">
    <property type="component" value="Unassembled WGS sequence"/>
</dbReference>
<accession>A0A392UB13</accession>
<sequence>MDLGKEIVEECATIMKIDKPKGFATM</sequence>
<name>A0A392UB13_9FABA</name>
<protein>
    <submittedName>
        <fullName evidence="1">Uncharacterized protein</fullName>
    </submittedName>
</protein>
<reference evidence="1 2" key="1">
    <citation type="journal article" date="2018" name="Front. Plant Sci.">
        <title>Red Clover (Trifolium pratense) and Zigzag Clover (T. medium) - A Picture of Genomic Similarities and Differences.</title>
        <authorList>
            <person name="Dluhosova J."/>
            <person name="Istvanek J."/>
            <person name="Nedelnik J."/>
            <person name="Repkova J."/>
        </authorList>
    </citation>
    <scope>NUCLEOTIDE SEQUENCE [LARGE SCALE GENOMIC DNA]</scope>
    <source>
        <strain evidence="2">cv. 10/8</strain>
        <tissue evidence="1">Leaf</tissue>
    </source>
</reference>
<proteinExistence type="predicted"/>
<feature type="non-terminal residue" evidence="1">
    <location>
        <position position="26"/>
    </location>
</feature>
<organism evidence="1 2">
    <name type="scientific">Trifolium medium</name>
    <dbReference type="NCBI Taxonomy" id="97028"/>
    <lineage>
        <taxon>Eukaryota</taxon>
        <taxon>Viridiplantae</taxon>
        <taxon>Streptophyta</taxon>
        <taxon>Embryophyta</taxon>
        <taxon>Tracheophyta</taxon>
        <taxon>Spermatophyta</taxon>
        <taxon>Magnoliopsida</taxon>
        <taxon>eudicotyledons</taxon>
        <taxon>Gunneridae</taxon>
        <taxon>Pentapetalae</taxon>
        <taxon>rosids</taxon>
        <taxon>fabids</taxon>
        <taxon>Fabales</taxon>
        <taxon>Fabaceae</taxon>
        <taxon>Papilionoideae</taxon>
        <taxon>50 kb inversion clade</taxon>
        <taxon>NPAAA clade</taxon>
        <taxon>Hologalegina</taxon>
        <taxon>IRL clade</taxon>
        <taxon>Trifolieae</taxon>
        <taxon>Trifolium</taxon>
    </lineage>
</organism>
<evidence type="ECO:0000313" key="2">
    <source>
        <dbReference type="Proteomes" id="UP000265520"/>
    </source>
</evidence>
<comment type="caution">
    <text evidence="1">The sequence shown here is derived from an EMBL/GenBank/DDBJ whole genome shotgun (WGS) entry which is preliminary data.</text>
</comment>
<dbReference type="EMBL" id="LXQA010745683">
    <property type="protein sequence ID" value="MCI68925.1"/>
    <property type="molecule type" value="Genomic_DNA"/>
</dbReference>
<evidence type="ECO:0000313" key="1">
    <source>
        <dbReference type="EMBL" id="MCI68925.1"/>
    </source>
</evidence>